<dbReference type="InterPro" id="IPR003738">
    <property type="entry name" value="SRAP"/>
</dbReference>
<evidence type="ECO:0000313" key="10">
    <source>
        <dbReference type="Proteomes" id="UP001596997"/>
    </source>
</evidence>
<keyword evidence="2 8" id="KW-0645">Protease</keyword>
<dbReference type="RefSeq" id="WP_377716293.1">
    <property type="nucleotide sequence ID" value="NZ_JBHTJM010000010.1"/>
</dbReference>
<evidence type="ECO:0000313" key="9">
    <source>
        <dbReference type="EMBL" id="MFD0964744.1"/>
    </source>
</evidence>
<evidence type="ECO:0000256" key="3">
    <source>
        <dbReference type="ARBA" id="ARBA00022763"/>
    </source>
</evidence>
<name>A0ABW3I5R0_9FLAO</name>
<keyword evidence="10" id="KW-1185">Reference proteome</keyword>
<dbReference type="InterPro" id="IPR036590">
    <property type="entry name" value="SRAP-like"/>
</dbReference>
<keyword evidence="3" id="KW-0227">DNA damage</keyword>
<dbReference type="EMBL" id="JBHTJM010000010">
    <property type="protein sequence ID" value="MFD0964744.1"/>
    <property type="molecule type" value="Genomic_DNA"/>
</dbReference>
<proteinExistence type="inferred from homology"/>
<comment type="caution">
    <text evidence="9">The sequence shown here is derived from an EMBL/GenBank/DDBJ whole genome shotgun (WGS) entry which is preliminary data.</text>
</comment>
<keyword evidence="4 8" id="KW-0378">Hydrolase</keyword>
<reference evidence="10" key="1">
    <citation type="journal article" date="2019" name="Int. J. Syst. Evol. Microbiol.">
        <title>The Global Catalogue of Microorganisms (GCM) 10K type strain sequencing project: providing services to taxonomists for standard genome sequencing and annotation.</title>
        <authorList>
            <consortium name="The Broad Institute Genomics Platform"/>
            <consortium name="The Broad Institute Genome Sequencing Center for Infectious Disease"/>
            <person name="Wu L."/>
            <person name="Ma J."/>
        </authorList>
    </citation>
    <scope>NUCLEOTIDE SEQUENCE [LARGE SCALE GENOMIC DNA]</scope>
    <source>
        <strain evidence="10">CCUG 62114</strain>
    </source>
</reference>
<sequence length="209" mass="24837">MNYKLSNIASREKIRDFTKVDFVYPYLYKPKRKINGLKEQSICVITQENPNQIKQAIWGMLPNNYKGDWRKFQRVKFTLHVNKKEIKKNILYKEAFLQRRCLIIVTGFYVHKLIRGRLENYLVENKNLEPYYLAGIYNVTNDGFITCSVINTEAVEELNTINNLYEFMPLQIPKIFKNVWLDNHTTEQAIDSLINEPYYIKLKVQKIAS</sequence>
<dbReference type="Proteomes" id="UP001596997">
    <property type="component" value="Unassembled WGS sequence"/>
</dbReference>
<dbReference type="EC" id="3.4.-.-" evidence="8"/>
<evidence type="ECO:0000256" key="4">
    <source>
        <dbReference type="ARBA" id="ARBA00022801"/>
    </source>
</evidence>
<evidence type="ECO:0000256" key="2">
    <source>
        <dbReference type="ARBA" id="ARBA00022670"/>
    </source>
</evidence>
<evidence type="ECO:0000256" key="7">
    <source>
        <dbReference type="ARBA" id="ARBA00023239"/>
    </source>
</evidence>
<organism evidence="9 10">
    <name type="scientific">Pseudofulvibacter geojedonensis</name>
    <dbReference type="NCBI Taxonomy" id="1123758"/>
    <lineage>
        <taxon>Bacteria</taxon>
        <taxon>Pseudomonadati</taxon>
        <taxon>Bacteroidota</taxon>
        <taxon>Flavobacteriia</taxon>
        <taxon>Flavobacteriales</taxon>
        <taxon>Flavobacteriaceae</taxon>
        <taxon>Pseudofulvibacter</taxon>
    </lineage>
</organism>
<accession>A0ABW3I5R0</accession>
<evidence type="ECO:0000256" key="6">
    <source>
        <dbReference type="ARBA" id="ARBA00023125"/>
    </source>
</evidence>
<evidence type="ECO:0000256" key="1">
    <source>
        <dbReference type="ARBA" id="ARBA00008136"/>
    </source>
</evidence>
<dbReference type="Pfam" id="PF02586">
    <property type="entry name" value="SRAP"/>
    <property type="match status" value="1"/>
</dbReference>
<gene>
    <name evidence="9" type="ORF">ACFQ1O_12085</name>
</gene>
<dbReference type="PANTHER" id="PTHR13604">
    <property type="entry name" value="DC12-RELATED"/>
    <property type="match status" value="1"/>
</dbReference>
<protein>
    <recommendedName>
        <fullName evidence="8">Abasic site processing protein</fullName>
        <ecNumber evidence="8">3.4.-.-</ecNumber>
    </recommendedName>
</protein>
<dbReference type="PANTHER" id="PTHR13604:SF0">
    <property type="entry name" value="ABASIC SITE PROCESSING PROTEIN HMCES"/>
    <property type="match status" value="1"/>
</dbReference>
<evidence type="ECO:0000256" key="5">
    <source>
        <dbReference type="ARBA" id="ARBA00023124"/>
    </source>
</evidence>
<evidence type="ECO:0000256" key="8">
    <source>
        <dbReference type="RuleBase" id="RU364100"/>
    </source>
</evidence>
<keyword evidence="6" id="KW-0238">DNA-binding</keyword>
<comment type="similarity">
    <text evidence="1 8">Belongs to the SOS response-associated peptidase family.</text>
</comment>
<keyword evidence="7" id="KW-0456">Lyase</keyword>
<dbReference type="SUPFAM" id="SSF143081">
    <property type="entry name" value="BB1717-like"/>
    <property type="match status" value="1"/>
</dbReference>
<dbReference type="Gene3D" id="3.90.1680.10">
    <property type="entry name" value="SOS response associated peptidase-like"/>
    <property type="match status" value="1"/>
</dbReference>
<keyword evidence="5" id="KW-0190">Covalent protein-DNA linkage</keyword>